<dbReference type="EMBL" id="CM042011">
    <property type="protein sequence ID" value="KAI3763590.1"/>
    <property type="molecule type" value="Genomic_DNA"/>
</dbReference>
<dbReference type="Proteomes" id="UP001055811">
    <property type="component" value="Linkage Group LG03"/>
</dbReference>
<reference evidence="1 2" key="2">
    <citation type="journal article" date="2022" name="Mol. Ecol. Resour.">
        <title>The genomes of chicory, endive, great burdock and yacon provide insights into Asteraceae paleo-polyploidization history and plant inulin production.</title>
        <authorList>
            <person name="Fan W."/>
            <person name="Wang S."/>
            <person name="Wang H."/>
            <person name="Wang A."/>
            <person name="Jiang F."/>
            <person name="Liu H."/>
            <person name="Zhao H."/>
            <person name="Xu D."/>
            <person name="Zhang Y."/>
        </authorList>
    </citation>
    <scope>NUCLEOTIDE SEQUENCE [LARGE SCALE GENOMIC DNA]</scope>
    <source>
        <strain evidence="2">cv. Punajuju</strain>
        <tissue evidence="1">Leaves</tissue>
    </source>
</reference>
<reference evidence="2" key="1">
    <citation type="journal article" date="2022" name="Mol. Ecol. Resour.">
        <title>The genomes of chicory, endive, great burdock and yacon provide insights into Asteraceae palaeo-polyploidization history and plant inulin production.</title>
        <authorList>
            <person name="Fan W."/>
            <person name="Wang S."/>
            <person name="Wang H."/>
            <person name="Wang A."/>
            <person name="Jiang F."/>
            <person name="Liu H."/>
            <person name="Zhao H."/>
            <person name="Xu D."/>
            <person name="Zhang Y."/>
        </authorList>
    </citation>
    <scope>NUCLEOTIDE SEQUENCE [LARGE SCALE GENOMIC DNA]</scope>
    <source>
        <strain evidence="2">cv. Punajuju</strain>
    </source>
</reference>
<evidence type="ECO:0000313" key="2">
    <source>
        <dbReference type="Proteomes" id="UP001055811"/>
    </source>
</evidence>
<keyword evidence="2" id="KW-1185">Reference proteome</keyword>
<sequence>MGFSTTVERSPVGESNTIIGVIDSGIWPESQSFNDEGLGPIPEKWKGECRGGTNFTCNRKIIGARSYVDDSARDMTGHGTHVSSIIAGKQVYKASYYGLAEGIARGGVPSARLAVYKVCDAFSCEITDVLTAFDDAISDGVDIISISLGTAPVDIASNPIAIGAFHAIQRGILTVQAAGNDGPSLYSVTSDAPWIFSVAASNTDRKIVNKVLLGDGTIVVGASINAFPSSHEELPLVYGREVTSTCSETEARNCLQRCLNNSLVEEKVVLCDNISNADSVKAAGALGCIFPNYGNNVSDIGPLPVAALNTNDMNFVKTYQNSTKKPKAQIFKSEAINNPDAPLVASFSSRGPSRFISDIIKQLKPVQVSNVDNYSFLHNCLIARKMDPSQSLDAEFAYGSGHIDPQKAKDPGLVCMTYLKQTISRYGATYLKV</sequence>
<name>A0ACB9EXN6_CICIN</name>
<evidence type="ECO:0000313" key="1">
    <source>
        <dbReference type="EMBL" id="KAI3763590.1"/>
    </source>
</evidence>
<proteinExistence type="predicted"/>
<accession>A0ACB9EXN6</accession>
<gene>
    <name evidence="1" type="ORF">L2E82_13547</name>
</gene>
<organism evidence="1 2">
    <name type="scientific">Cichorium intybus</name>
    <name type="common">Chicory</name>
    <dbReference type="NCBI Taxonomy" id="13427"/>
    <lineage>
        <taxon>Eukaryota</taxon>
        <taxon>Viridiplantae</taxon>
        <taxon>Streptophyta</taxon>
        <taxon>Embryophyta</taxon>
        <taxon>Tracheophyta</taxon>
        <taxon>Spermatophyta</taxon>
        <taxon>Magnoliopsida</taxon>
        <taxon>eudicotyledons</taxon>
        <taxon>Gunneridae</taxon>
        <taxon>Pentapetalae</taxon>
        <taxon>asterids</taxon>
        <taxon>campanulids</taxon>
        <taxon>Asterales</taxon>
        <taxon>Asteraceae</taxon>
        <taxon>Cichorioideae</taxon>
        <taxon>Cichorieae</taxon>
        <taxon>Cichoriinae</taxon>
        <taxon>Cichorium</taxon>
    </lineage>
</organism>
<comment type="caution">
    <text evidence="1">The sequence shown here is derived from an EMBL/GenBank/DDBJ whole genome shotgun (WGS) entry which is preliminary data.</text>
</comment>
<protein>
    <submittedName>
        <fullName evidence="1">Uncharacterized protein</fullName>
    </submittedName>
</protein>